<dbReference type="AlphaFoldDB" id="A0AAP9ABW5"/>
<gene>
    <name evidence="2" type="ORF">FJM05_01540</name>
    <name evidence="1" type="ORF">LH652_01555</name>
</gene>
<dbReference type="EMBL" id="CP041200">
    <property type="protein sequence ID" value="QDI64876.1"/>
    <property type="molecule type" value="Genomic_DNA"/>
</dbReference>
<sequence>MFEQIFFLASINDKKIIRWLYERYHKIFLKYINEQLHFKFYTLDIEANDLKTVIYEIFLKIFQVSKIKNLNQFIGFVKRQIYFYLVYLLRKALSNKNLVNQLNSNNFENREAISENLDDVSIELNNKFLIHELLEIIYKENLLLYHFTILIIKGYTTNEINKILKINSTKTYYFKSILKKYIKNLL</sequence>
<dbReference type="Proteomes" id="UP001201240">
    <property type="component" value="Unassembled WGS sequence"/>
</dbReference>
<evidence type="ECO:0000313" key="1">
    <source>
        <dbReference type="EMBL" id="MCF1348976.1"/>
    </source>
</evidence>
<evidence type="ECO:0000313" key="2">
    <source>
        <dbReference type="EMBL" id="QDI64876.1"/>
    </source>
</evidence>
<name>A0AAP9ABW5_UREUR</name>
<evidence type="ECO:0000313" key="3">
    <source>
        <dbReference type="Proteomes" id="UP000318231"/>
    </source>
</evidence>
<protein>
    <submittedName>
        <fullName evidence="2">Uncharacterized protein</fullName>
    </submittedName>
</protein>
<dbReference type="GeneID" id="93848792"/>
<organism evidence="2 3">
    <name type="scientific">Ureaplasma urealyticum</name>
    <name type="common">Ureaplasma urealyticum biotype 2</name>
    <dbReference type="NCBI Taxonomy" id="2130"/>
    <lineage>
        <taxon>Bacteria</taxon>
        <taxon>Bacillati</taxon>
        <taxon>Mycoplasmatota</taxon>
        <taxon>Mycoplasmoidales</taxon>
        <taxon>Mycoplasmoidaceae</taxon>
        <taxon>Ureaplasma</taxon>
    </lineage>
</organism>
<dbReference type="RefSeq" id="WP_004025929.1">
    <property type="nucleotide sequence ID" value="NZ_CAMXZD010000015.1"/>
</dbReference>
<accession>A0AAP9ABW5</accession>
<reference evidence="1 4" key="2">
    <citation type="submission" date="2021-10" db="EMBL/GenBank/DDBJ databases">
        <title>Sequencing the mobilome of antimicrobial resistant bacterial isolates spanning a range of GC content: The potential of a sustainable low cost, low infrastructure approach for surveillance with Oxford Nanopore sequencing.</title>
        <authorList>
            <person name="Sands K."/>
        </authorList>
    </citation>
    <scope>NUCLEOTIDE SEQUENCE [LARGE SCALE GENOMIC DNA]</scope>
    <source>
        <strain evidence="1 4">MIN-202</strain>
    </source>
</reference>
<dbReference type="Proteomes" id="UP000318231">
    <property type="component" value="Chromosome"/>
</dbReference>
<dbReference type="EMBL" id="JAJBIS010000001">
    <property type="protein sequence ID" value="MCF1348976.1"/>
    <property type="molecule type" value="Genomic_DNA"/>
</dbReference>
<proteinExistence type="predicted"/>
<reference evidence="2 3" key="1">
    <citation type="submission" date="2019-07" db="EMBL/GenBank/DDBJ databases">
        <title>Comparative genomics of three clinical Ureaplasma species: analysis of their core genomes and virulence factors.</title>
        <authorList>
            <person name="Yang T."/>
            <person name="Zhang Y."/>
            <person name="Li X."/>
            <person name="Kong Y."/>
            <person name="Yu H."/>
            <person name="Ruan Z."/>
            <person name="Xie X."/>
            <person name="Zhang J."/>
        </authorList>
    </citation>
    <scope>NUCLEOTIDE SEQUENCE [LARGE SCALE GENOMIC DNA]</scope>
    <source>
        <strain evidence="2 3">132</strain>
    </source>
</reference>
<evidence type="ECO:0000313" key="4">
    <source>
        <dbReference type="Proteomes" id="UP001201240"/>
    </source>
</evidence>